<proteinExistence type="predicted"/>
<name>A0A291QFD5_9ACTN</name>
<feature type="region of interest" description="Disordered" evidence="1">
    <location>
        <begin position="60"/>
        <end position="100"/>
    </location>
</feature>
<accession>A0A291QFD5</accession>
<dbReference type="AlphaFoldDB" id="A0A291QFD5"/>
<evidence type="ECO:0000313" key="2">
    <source>
        <dbReference type="EMBL" id="ATL30226.1"/>
    </source>
</evidence>
<evidence type="ECO:0000313" key="3">
    <source>
        <dbReference type="Proteomes" id="UP000221011"/>
    </source>
</evidence>
<keyword evidence="3" id="KW-1185">Reference proteome</keyword>
<evidence type="ECO:0000256" key="1">
    <source>
        <dbReference type="SAM" id="MobiDB-lite"/>
    </source>
</evidence>
<organism evidence="2 3">
    <name type="scientific">Streptomyces formicae</name>
    <dbReference type="NCBI Taxonomy" id="1616117"/>
    <lineage>
        <taxon>Bacteria</taxon>
        <taxon>Bacillati</taxon>
        <taxon>Actinomycetota</taxon>
        <taxon>Actinomycetes</taxon>
        <taxon>Kitasatosporales</taxon>
        <taxon>Streptomycetaceae</taxon>
        <taxon>Streptomyces</taxon>
    </lineage>
</organism>
<gene>
    <name evidence="2" type="ORF">KY5_5208c</name>
</gene>
<reference evidence="2 3" key="1">
    <citation type="submission" date="2017-08" db="EMBL/GenBank/DDBJ databases">
        <title>Complete Genome Sequence of Streptomyces formicae KY5, the formicamycin producer.</title>
        <authorList>
            <person name="Holmes N.A."/>
            <person name="Devine R."/>
            <person name="Qin Z."/>
            <person name="Seipke R.F."/>
            <person name="Wilkinson B."/>
            <person name="Hutchings M.I."/>
        </authorList>
    </citation>
    <scope>NUCLEOTIDE SEQUENCE [LARGE SCALE GENOMIC DNA]</scope>
    <source>
        <strain evidence="2 3">KY5</strain>
    </source>
</reference>
<dbReference type="EMBL" id="CP022685">
    <property type="protein sequence ID" value="ATL30226.1"/>
    <property type="molecule type" value="Genomic_DNA"/>
</dbReference>
<protein>
    <submittedName>
        <fullName evidence="2">Uncharacterized protein</fullName>
    </submittedName>
</protein>
<dbReference type="KEGG" id="sfk:KY5_5208c"/>
<dbReference type="Proteomes" id="UP000221011">
    <property type="component" value="Chromosome"/>
</dbReference>
<sequence length="100" mass="11001">MALHDELTDLQRCVDDLVRTVGKLERQAGDELADSVDVRRVRTDTDHLRESVALLRAAAPVPGGAPRRPDLVTIPDTPYDSALWTDSDDEGLGARDRRAP</sequence>
<dbReference type="RefSeq" id="WP_098244566.1">
    <property type="nucleotide sequence ID" value="NZ_CP022685.1"/>
</dbReference>